<evidence type="ECO:0000256" key="2">
    <source>
        <dbReference type="SAM" id="SignalP"/>
    </source>
</evidence>
<keyword evidence="4" id="KW-1185">Reference proteome</keyword>
<evidence type="ECO:0000313" key="3">
    <source>
        <dbReference type="EMBL" id="CAL1374847.1"/>
    </source>
</evidence>
<name>A0AAV2DP73_9ROSI</name>
<dbReference type="AlphaFoldDB" id="A0AAV2DP73"/>
<keyword evidence="2" id="KW-0732">Signal</keyword>
<feature type="region of interest" description="Disordered" evidence="1">
    <location>
        <begin position="53"/>
        <end position="76"/>
    </location>
</feature>
<dbReference type="Proteomes" id="UP001497516">
    <property type="component" value="Chromosome 3"/>
</dbReference>
<sequence>MLPAILSIFLLAFVAAINLQLLATSRINTLLFDPQRDHDLYVAAAFTTTTRRRRRRRRTNVDHDEQQPCNNNDDEGLSMNAFLHPQNLNHGMSDEELFWRASLLVANYYPFHRVPKVAFMFLTRGPLTPEMKWKP</sequence>
<feature type="signal peptide" evidence="2">
    <location>
        <begin position="1"/>
        <end position="16"/>
    </location>
</feature>
<reference evidence="3 4" key="1">
    <citation type="submission" date="2024-04" db="EMBL/GenBank/DDBJ databases">
        <authorList>
            <person name="Fracassetti M."/>
        </authorList>
    </citation>
    <scope>NUCLEOTIDE SEQUENCE [LARGE SCALE GENOMIC DNA]</scope>
</reference>
<evidence type="ECO:0000256" key="1">
    <source>
        <dbReference type="SAM" id="MobiDB-lite"/>
    </source>
</evidence>
<dbReference type="EMBL" id="OZ034816">
    <property type="protein sequence ID" value="CAL1374847.1"/>
    <property type="molecule type" value="Genomic_DNA"/>
</dbReference>
<feature type="chain" id="PRO_5043819363" evidence="2">
    <location>
        <begin position="17"/>
        <end position="135"/>
    </location>
</feature>
<evidence type="ECO:0000313" key="4">
    <source>
        <dbReference type="Proteomes" id="UP001497516"/>
    </source>
</evidence>
<accession>A0AAV2DP73</accession>
<protein>
    <submittedName>
        <fullName evidence="3">Uncharacterized protein</fullName>
    </submittedName>
</protein>
<organism evidence="3 4">
    <name type="scientific">Linum trigynum</name>
    <dbReference type="NCBI Taxonomy" id="586398"/>
    <lineage>
        <taxon>Eukaryota</taxon>
        <taxon>Viridiplantae</taxon>
        <taxon>Streptophyta</taxon>
        <taxon>Embryophyta</taxon>
        <taxon>Tracheophyta</taxon>
        <taxon>Spermatophyta</taxon>
        <taxon>Magnoliopsida</taxon>
        <taxon>eudicotyledons</taxon>
        <taxon>Gunneridae</taxon>
        <taxon>Pentapetalae</taxon>
        <taxon>rosids</taxon>
        <taxon>fabids</taxon>
        <taxon>Malpighiales</taxon>
        <taxon>Linaceae</taxon>
        <taxon>Linum</taxon>
    </lineage>
</organism>
<proteinExistence type="predicted"/>
<gene>
    <name evidence="3" type="ORF">LTRI10_LOCUS16685</name>
</gene>